<proteinExistence type="predicted"/>
<organism evidence="1 2">
    <name type="scientific">Bos indicus x Bos taurus</name>
    <name type="common">Hybrid cattle</name>
    <dbReference type="NCBI Taxonomy" id="30522"/>
    <lineage>
        <taxon>Eukaryota</taxon>
        <taxon>Metazoa</taxon>
        <taxon>Chordata</taxon>
        <taxon>Craniata</taxon>
        <taxon>Vertebrata</taxon>
        <taxon>Euteleostomi</taxon>
        <taxon>Mammalia</taxon>
        <taxon>Eutheria</taxon>
        <taxon>Laurasiatheria</taxon>
        <taxon>Artiodactyla</taxon>
        <taxon>Ruminantia</taxon>
        <taxon>Pecora</taxon>
        <taxon>Bovidae</taxon>
        <taxon>Bovinae</taxon>
        <taxon>Bos</taxon>
    </lineage>
</organism>
<reference evidence="1" key="2">
    <citation type="submission" date="2025-08" db="UniProtKB">
        <authorList>
            <consortium name="Ensembl"/>
        </authorList>
    </citation>
    <scope>IDENTIFICATION</scope>
</reference>
<dbReference type="Ensembl" id="ENSBIXT00005034654.1">
    <property type="protein sequence ID" value="ENSBIXP00005041136.1"/>
    <property type="gene ID" value="ENSBIXG00005024036.1"/>
</dbReference>
<protein>
    <submittedName>
        <fullName evidence="1">Uncharacterized protein</fullName>
    </submittedName>
</protein>
<reference evidence="1 2" key="1">
    <citation type="submission" date="2018-11" db="EMBL/GenBank/DDBJ databases">
        <title>Haplotype-resolved cattle genomes.</title>
        <authorList>
            <person name="Low W.Y."/>
            <person name="Tearle R."/>
            <person name="Bickhart D.M."/>
            <person name="Rosen B.D."/>
            <person name="Koren S."/>
            <person name="Rhie A."/>
            <person name="Hiendleder S."/>
            <person name="Phillippy A.M."/>
            <person name="Smith T.P.L."/>
            <person name="Williams J.L."/>
        </authorList>
    </citation>
    <scope>NUCLEOTIDE SEQUENCE [LARGE SCALE GENOMIC DNA]</scope>
</reference>
<name>A0A4W2I721_BOBOX</name>
<dbReference type="AlphaFoldDB" id="A0A4W2I721"/>
<sequence>IMTFPKALNKEGNYSSACTCPKWPLQAPSLLELPEGTSPLSCRITASLSSNSQKRDICLYNLSVLAKPHRS</sequence>
<dbReference type="Proteomes" id="UP000429181">
    <property type="component" value="Chromosome 10"/>
</dbReference>
<evidence type="ECO:0000313" key="1">
    <source>
        <dbReference type="Ensembl" id="ENSBIXP00005041136.1"/>
    </source>
</evidence>
<accession>A0A4W2I721</accession>
<evidence type="ECO:0000313" key="2">
    <source>
        <dbReference type="Proteomes" id="UP000429181"/>
    </source>
</evidence>